<dbReference type="Pfam" id="PF12146">
    <property type="entry name" value="Hydrolase_4"/>
    <property type="match status" value="1"/>
</dbReference>
<dbReference type="GO" id="GO:0016787">
    <property type="term" value="F:hydrolase activity"/>
    <property type="evidence" value="ECO:0007669"/>
    <property type="project" value="UniProtKB-KW"/>
</dbReference>
<dbReference type="PANTHER" id="PTHR43798:SF33">
    <property type="entry name" value="HYDROLASE, PUTATIVE (AFU_ORTHOLOGUE AFUA_2G14860)-RELATED"/>
    <property type="match status" value="1"/>
</dbReference>
<evidence type="ECO:0000313" key="2">
    <source>
        <dbReference type="EMBL" id="RST76084.1"/>
    </source>
</evidence>
<dbReference type="RefSeq" id="WP_126048230.1">
    <property type="nucleotide sequence ID" value="NZ_QYTV02000002.1"/>
</dbReference>
<dbReference type="InterPro" id="IPR022742">
    <property type="entry name" value="Hydrolase_4"/>
</dbReference>
<sequence length="348" mass="39901">MALFFKKREFVIPSTGIDSLEKVNLGGVEQSVLIQAVNPDNPVLLFVHGGPCMPVPGVVSRGQDYAIATATKKLVEHFVLVFWDQRGAGKSYNKTIPAESMKIEQFISDCNELIDFLRKRFNREKIYLAGHSWGTIIGLSVASRYAEKLHAYIGISQIMNWTENDQLCYDWVKEKAESAGDNKTLKKLEELGKPPYDKSVKKFKDFRGPLMEYKSMIYESETVKHPGMMGGLRIFLNSSDYSFKDIFHTFYSAYNLTYTQALIEDFAEVNLHTIKRIDTPLYFLHGKQDFHVDGRTVERFFKKVEAPYGKEMLWYKNSSHMLHPEDAKKVEEFMIGLVNGSNLSEKIN</sequence>
<dbReference type="Proteomes" id="UP000287156">
    <property type="component" value="Unassembled WGS sequence"/>
</dbReference>
<gene>
    <name evidence="2" type="ORF">D4T97_004655</name>
</gene>
<reference evidence="2" key="1">
    <citation type="submission" date="2018-12" db="EMBL/GenBank/DDBJ databases">
        <authorList>
            <person name="Sun L."/>
            <person name="Chen Z."/>
        </authorList>
    </citation>
    <scope>NUCLEOTIDE SEQUENCE [LARGE SCALE GENOMIC DNA]</scope>
    <source>
        <strain evidence="2">3-2-2</strain>
    </source>
</reference>
<dbReference type="InterPro" id="IPR029058">
    <property type="entry name" value="AB_hydrolase_fold"/>
</dbReference>
<organism evidence="2 3">
    <name type="scientific">Siminovitchia acidinfaciens</name>
    <dbReference type="NCBI Taxonomy" id="2321395"/>
    <lineage>
        <taxon>Bacteria</taxon>
        <taxon>Bacillati</taxon>
        <taxon>Bacillota</taxon>
        <taxon>Bacilli</taxon>
        <taxon>Bacillales</taxon>
        <taxon>Bacillaceae</taxon>
        <taxon>Siminovitchia</taxon>
    </lineage>
</organism>
<name>A0A429Y3T5_9BACI</name>
<keyword evidence="3" id="KW-1185">Reference proteome</keyword>
<dbReference type="OrthoDB" id="53505at2"/>
<evidence type="ECO:0000259" key="1">
    <source>
        <dbReference type="Pfam" id="PF12146"/>
    </source>
</evidence>
<protein>
    <submittedName>
        <fullName evidence="2">Alpha/beta hydrolase</fullName>
    </submittedName>
</protein>
<proteinExistence type="predicted"/>
<dbReference type="SUPFAM" id="SSF53474">
    <property type="entry name" value="alpha/beta-Hydrolases"/>
    <property type="match status" value="1"/>
</dbReference>
<feature type="domain" description="Serine aminopeptidase S33" evidence="1">
    <location>
        <begin position="78"/>
        <end position="164"/>
    </location>
</feature>
<accession>A0A429Y3T5</accession>
<dbReference type="GO" id="GO:0016020">
    <property type="term" value="C:membrane"/>
    <property type="evidence" value="ECO:0007669"/>
    <property type="project" value="TreeGrafter"/>
</dbReference>
<evidence type="ECO:0000313" key="3">
    <source>
        <dbReference type="Proteomes" id="UP000287156"/>
    </source>
</evidence>
<comment type="caution">
    <text evidence="2">The sequence shown here is derived from an EMBL/GenBank/DDBJ whole genome shotgun (WGS) entry which is preliminary data.</text>
</comment>
<dbReference type="Gene3D" id="3.40.50.1820">
    <property type="entry name" value="alpha/beta hydrolase"/>
    <property type="match status" value="1"/>
</dbReference>
<dbReference type="PANTHER" id="PTHR43798">
    <property type="entry name" value="MONOACYLGLYCEROL LIPASE"/>
    <property type="match status" value="1"/>
</dbReference>
<dbReference type="AlphaFoldDB" id="A0A429Y3T5"/>
<dbReference type="EMBL" id="QYTV02000002">
    <property type="protein sequence ID" value="RST76084.1"/>
    <property type="molecule type" value="Genomic_DNA"/>
</dbReference>
<keyword evidence="2" id="KW-0378">Hydrolase</keyword>
<dbReference type="InterPro" id="IPR050266">
    <property type="entry name" value="AB_hydrolase_sf"/>
</dbReference>